<dbReference type="GO" id="GO:0003677">
    <property type="term" value="F:DNA binding"/>
    <property type="evidence" value="ECO:0007669"/>
    <property type="project" value="InterPro"/>
</dbReference>
<dbReference type="NCBIfam" id="NF004348">
    <property type="entry name" value="PRK05728.1-5"/>
    <property type="match status" value="1"/>
</dbReference>
<organism evidence="1 2">
    <name type="scientific">Quisquiliibacterium transsilvanicum</name>
    <dbReference type="NCBI Taxonomy" id="1549638"/>
    <lineage>
        <taxon>Bacteria</taxon>
        <taxon>Pseudomonadati</taxon>
        <taxon>Pseudomonadota</taxon>
        <taxon>Betaproteobacteria</taxon>
        <taxon>Burkholderiales</taxon>
        <taxon>Burkholderiaceae</taxon>
        <taxon>Quisquiliibacterium</taxon>
    </lineage>
</organism>
<name>A0A7W8HHP0_9BURK</name>
<keyword evidence="2" id="KW-1185">Reference proteome</keyword>
<dbReference type="PANTHER" id="PTHR38767">
    <property type="entry name" value="DNA POLYMERASE III SUBUNIT CHI"/>
    <property type="match status" value="1"/>
</dbReference>
<comment type="caution">
    <text evidence="1">The sequence shown here is derived from an EMBL/GenBank/DDBJ whole genome shotgun (WGS) entry which is preliminary data.</text>
</comment>
<dbReference type="EC" id="2.7.7.7" evidence="1"/>
<dbReference type="Pfam" id="PF04364">
    <property type="entry name" value="DNA_pol3_chi"/>
    <property type="match status" value="1"/>
</dbReference>
<dbReference type="EMBL" id="JACHGB010000004">
    <property type="protein sequence ID" value="MBB5272221.1"/>
    <property type="molecule type" value="Genomic_DNA"/>
</dbReference>
<dbReference type="Gene3D" id="3.40.50.10110">
    <property type="entry name" value="DNA polymerase III subunit chi"/>
    <property type="match status" value="1"/>
</dbReference>
<dbReference type="InterPro" id="IPR036768">
    <property type="entry name" value="PolIII_chi_sf"/>
</dbReference>
<dbReference type="PANTHER" id="PTHR38767:SF1">
    <property type="entry name" value="DNA POLYMERASE III SUBUNIT CHI"/>
    <property type="match status" value="1"/>
</dbReference>
<accession>A0A7W8HHP0</accession>
<dbReference type="GO" id="GO:0006260">
    <property type="term" value="P:DNA replication"/>
    <property type="evidence" value="ECO:0007669"/>
    <property type="project" value="InterPro"/>
</dbReference>
<evidence type="ECO:0000313" key="2">
    <source>
        <dbReference type="Proteomes" id="UP000532440"/>
    </source>
</evidence>
<dbReference type="GO" id="GO:0003887">
    <property type="term" value="F:DNA-directed DNA polymerase activity"/>
    <property type="evidence" value="ECO:0007669"/>
    <property type="project" value="UniProtKB-EC"/>
</dbReference>
<dbReference type="RefSeq" id="WP_183967433.1">
    <property type="nucleotide sequence ID" value="NZ_BAABEW010000002.1"/>
</dbReference>
<dbReference type="GO" id="GO:0032298">
    <property type="term" value="P:positive regulation of DNA-templated DNA replication initiation"/>
    <property type="evidence" value="ECO:0007669"/>
    <property type="project" value="TreeGrafter"/>
</dbReference>
<dbReference type="SUPFAM" id="SSF102400">
    <property type="entry name" value="DNA polymerase III chi subunit"/>
    <property type="match status" value="1"/>
</dbReference>
<reference evidence="1 2" key="1">
    <citation type="submission" date="2020-08" db="EMBL/GenBank/DDBJ databases">
        <title>Genomic Encyclopedia of Type Strains, Phase IV (KMG-IV): sequencing the most valuable type-strain genomes for metagenomic binning, comparative biology and taxonomic classification.</title>
        <authorList>
            <person name="Goeker M."/>
        </authorList>
    </citation>
    <scope>NUCLEOTIDE SEQUENCE [LARGE SCALE GENOMIC DNA]</scope>
    <source>
        <strain evidence="1 2">DSM 29781</strain>
    </source>
</reference>
<sequence length="139" mass="16060">MTRVDFHFNAADKLQYACRLVRKIRRAGQQVVVFGDPLTLAEFDRLLWTFSKLDFIPHVFAGDALADRTPVILCSESADTPHSDNLVNLSHATPSFFSRFERLFEVVSSEERDRAQARERWRFYRDRGYPLAGHQLAAD</sequence>
<evidence type="ECO:0000313" key="1">
    <source>
        <dbReference type="EMBL" id="MBB5272221.1"/>
    </source>
</evidence>
<dbReference type="InterPro" id="IPR007459">
    <property type="entry name" value="DNA_pol3_chi"/>
</dbReference>
<gene>
    <name evidence="1" type="ORF">HNQ70_002235</name>
</gene>
<keyword evidence="1" id="KW-0548">Nucleotidyltransferase</keyword>
<dbReference type="AlphaFoldDB" id="A0A7W8HHP0"/>
<keyword evidence="1" id="KW-0808">Transferase</keyword>
<proteinExistence type="predicted"/>
<dbReference type="Proteomes" id="UP000532440">
    <property type="component" value="Unassembled WGS sequence"/>
</dbReference>
<protein>
    <submittedName>
        <fullName evidence="1">DNA polymerase-3 subunit chi</fullName>
        <ecNumber evidence="1">2.7.7.7</ecNumber>
    </submittedName>
</protein>